<gene>
    <name evidence="1" type="ORF">CesoFtcFv8_027398</name>
</gene>
<dbReference type="AlphaFoldDB" id="A0AAN7Y7H7"/>
<accession>A0AAN7Y7H7</accession>
<reference evidence="1 2" key="1">
    <citation type="journal article" date="2023" name="Mol. Biol. Evol.">
        <title>Genomics of Secondarily Temperate Adaptation in the Only Non-Antarctic Icefish.</title>
        <authorList>
            <person name="Rivera-Colon A.G."/>
            <person name="Rayamajhi N."/>
            <person name="Minhas B.F."/>
            <person name="Madrigal G."/>
            <person name="Bilyk K.T."/>
            <person name="Yoon V."/>
            <person name="Hune M."/>
            <person name="Gregory S."/>
            <person name="Cheng C.H.C."/>
            <person name="Catchen J.M."/>
        </authorList>
    </citation>
    <scope>NUCLEOTIDE SEQUENCE [LARGE SCALE GENOMIC DNA]</scope>
    <source>
        <strain evidence="1">JC2023a</strain>
    </source>
</reference>
<keyword evidence="2" id="KW-1185">Reference proteome</keyword>
<name>A0AAN7Y7H7_9TELE</name>
<sequence>MSKYIHGSISDSYARIFHFISSRISPQGRLSGGSGGVLVLSAVSPGSRVCVLWVVGGTSTRLRSQRAGDVLFEEAKLSPTATRIASDG</sequence>
<dbReference type="Proteomes" id="UP001335648">
    <property type="component" value="Unassembled WGS sequence"/>
</dbReference>
<comment type="caution">
    <text evidence="1">The sequence shown here is derived from an EMBL/GenBank/DDBJ whole genome shotgun (WGS) entry which is preliminary data.</text>
</comment>
<protein>
    <submittedName>
        <fullName evidence="1">Uncharacterized protein</fullName>
    </submittedName>
</protein>
<evidence type="ECO:0000313" key="1">
    <source>
        <dbReference type="EMBL" id="KAK5874850.1"/>
    </source>
</evidence>
<dbReference type="EMBL" id="JAULUE010002069">
    <property type="protein sequence ID" value="KAK5874850.1"/>
    <property type="molecule type" value="Genomic_DNA"/>
</dbReference>
<proteinExistence type="predicted"/>
<evidence type="ECO:0000313" key="2">
    <source>
        <dbReference type="Proteomes" id="UP001335648"/>
    </source>
</evidence>
<organism evidence="1 2">
    <name type="scientific">Champsocephalus esox</name>
    <name type="common">pike icefish</name>
    <dbReference type="NCBI Taxonomy" id="159716"/>
    <lineage>
        <taxon>Eukaryota</taxon>
        <taxon>Metazoa</taxon>
        <taxon>Chordata</taxon>
        <taxon>Craniata</taxon>
        <taxon>Vertebrata</taxon>
        <taxon>Euteleostomi</taxon>
        <taxon>Actinopterygii</taxon>
        <taxon>Neopterygii</taxon>
        <taxon>Teleostei</taxon>
        <taxon>Neoteleostei</taxon>
        <taxon>Acanthomorphata</taxon>
        <taxon>Eupercaria</taxon>
        <taxon>Perciformes</taxon>
        <taxon>Notothenioidei</taxon>
        <taxon>Channichthyidae</taxon>
        <taxon>Champsocephalus</taxon>
    </lineage>
</organism>